<feature type="coiled-coil region" evidence="1">
    <location>
        <begin position="279"/>
        <end position="313"/>
    </location>
</feature>
<evidence type="ECO:0000256" key="1">
    <source>
        <dbReference type="SAM" id="Coils"/>
    </source>
</evidence>
<protein>
    <recommendedName>
        <fullName evidence="4">PD-(D/E)XK nuclease family transposase</fullName>
    </recommendedName>
</protein>
<accession>A0A1G5V3D9</accession>
<sequence length="314" mass="37059">MKEENYEEIKELVEIMVEESIHNPTDYCSNFIYSQYPESIHILFEHPGIFLDKYGRKVYREDGTELELDVAELVGPDDFITQKSTINVEYQTTPLERGKIDAIFDYKLYLIHKTNLPSLSVVISNLERGKKMKCYESRNNIFNVLHIGKGEEEDVRKKINILKNKIESEEEISEIEGLYFSYIAIFVKPHIRKKVMEELSHIFKEIEIRDHNLRLNTHHVLKVMIKATFKDDEEKTRELLTMITQGLNKEDYSKLSIFERMAEEIRVKDEINDNNINIIFNKNNEISDLHEELSNLRKENEELKLQLKNQNTGG</sequence>
<evidence type="ECO:0008006" key="4">
    <source>
        <dbReference type="Google" id="ProtNLM"/>
    </source>
</evidence>
<evidence type="ECO:0000313" key="3">
    <source>
        <dbReference type="Proteomes" id="UP000323439"/>
    </source>
</evidence>
<keyword evidence="3" id="KW-1185">Reference proteome</keyword>
<dbReference type="Proteomes" id="UP000323439">
    <property type="component" value="Unassembled WGS sequence"/>
</dbReference>
<reference evidence="2 3" key="1">
    <citation type="submission" date="2016-10" db="EMBL/GenBank/DDBJ databases">
        <authorList>
            <person name="Varghese N."/>
            <person name="Submissions S."/>
        </authorList>
    </citation>
    <scope>NUCLEOTIDE SEQUENCE [LARGE SCALE GENOMIC DNA]</scope>
    <source>
        <strain evidence="2 3">DSM 16643</strain>
    </source>
</reference>
<dbReference type="EMBL" id="FMXB01000002">
    <property type="protein sequence ID" value="SDA40383.1"/>
    <property type="molecule type" value="Genomic_DNA"/>
</dbReference>
<gene>
    <name evidence="2" type="ORF">SAMN02910315_00331</name>
</gene>
<name>A0A1G5V3D9_9EURY</name>
<dbReference type="AlphaFoldDB" id="A0A1G5V3D9"/>
<evidence type="ECO:0000313" key="2">
    <source>
        <dbReference type="EMBL" id="SDA40383.1"/>
    </source>
</evidence>
<dbReference type="RefSeq" id="WP_149730972.1">
    <property type="nucleotide sequence ID" value="NZ_FMXB01000002.1"/>
</dbReference>
<proteinExistence type="predicted"/>
<organism evidence="2 3">
    <name type="scientific">Methanobrevibacter millerae</name>
    <dbReference type="NCBI Taxonomy" id="230361"/>
    <lineage>
        <taxon>Archaea</taxon>
        <taxon>Methanobacteriati</taxon>
        <taxon>Methanobacteriota</taxon>
        <taxon>Methanomada group</taxon>
        <taxon>Methanobacteria</taxon>
        <taxon>Methanobacteriales</taxon>
        <taxon>Methanobacteriaceae</taxon>
        <taxon>Methanobrevibacter</taxon>
    </lineage>
</organism>
<keyword evidence="1" id="KW-0175">Coiled coil</keyword>